<dbReference type="EMBL" id="MG011690">
    <property type="protein sequence ID" value="AVK75698.1"/>
    <property type="molecule type" value="Genomic_DNA"/>
</dbReference>
<protein>
    <submittedName>
        <fullName evidence="1">Uncharacterized protein</fullName>
    </submittedName>
</protein>
<dbReference type="GeneID" id="36842411"/>
<reference evidence="1" key="1">
    <citation type="journal article" date="2018" name="Nat. Commun.">
        <title>Diversity and evolution of the emerging Pandoraviridae family.</title>
        <authorList>
            <person name="Legendre M."/>
            <person name="Fabre E."/>
            <person name="Poirot O."/>
            <person name="Jeudy S."/>
            <person name="Lartigue A."/>
            <person name="Alempic J.M."/>
            <person name="Beucher L."/>
            <person name="Philippe N."/>
            <person name="Bertaux L."/>
            <person name="Christo-Foroux E."/>
            <person name="Labadie K."/>
            <person name="Coute Y."/>
            <person name="Abergel C."/>
            <person name="Claverie J.M."/>
        </authorList>
    </citation>
    <scope>NUCLEOTIDE SEQUENCE [LARGE SCALE GENOMIC DNA]</scope>
    <source>
        <strain evidence="1">Neocaledonia</strain>
    </source>
</reference>
<organism evidence="1">
    <name type="scientific">Pandoravirus neocaledonia</name>
    <dbReference type="NCBI Taxonomy" id="2107708"/>
    <lineage>
        <taxon>Viruses</taxon>
        <taxon>Pandoravirus</taxon>
    </lineage>
</organism>
<evidence type="ECO:0000313" key="1">
    <source>
        <dbReference type="EMBL" id="AVK75698.1"/>
    </source>
</evidence>
<name>A0A2U7UB66_9VIRU</name>
<dbReference type="Proteomes" id="UP000249287">
    <property type="component" value="Segment"/>
</dbReference>
<dbReference type="KEGG" id="vg:36842411"/>
<sequence length="113" mass="12482">MGLPLEKKKNSIKYLCWEEKKRGARTCEMDEALQAILLCDMSRGDREEAVAGAFERGCATAQASTAHEPFFCCRKRPHNAAMPDKETGGQMRPAREYNADLAGAVPDEAKHAP</sequence>
<dbReference type="RefSeq" id="YP_009481701.1">
    <property type="nucleotide sequence ID" value="NC_037666.1"/>
</dbReference>
<accession>A0A2U7UB66</accession>
<gene>
    <name evidence="1" type="ORF">pneo_cds_91</name>
</gene>
<proteinExistence type="predicted"/>